<dbReference type="Proteomes" id="UP000606653">
    <property type="component" value="Unassembled WGS sequence"/>
</dbReference>
<accession>A0ABQ2LBD9</accession>
<protein>
    <submittedName>
        <fullName evidence="1">Uncharacterized protein</fullName>
    </submittedName>
</protein>
<comment type="caution">
    <text evidence="1">The sequence shown here is derived from an EMBL/GenBank/DDBJ whole genome shotgun (WGS) entry which is preliminary data.</text>
</comment>
<sequence length="60" mass="7003">MGLKRKPAADAGFFVLRILRECTVQGVQAGCFWVFQYAESEQEILIKIKYFKFRNKKMIG</sequence>
<evidence type="ECO:0000313" key="1">
    <source>
        <dbReference type="EMBL" id="GGO09359.1"/>
    </source>
</evidence>
<keyword evidence="2" id="KW-1185">Reference proteome</keyword>
<name>A0ABQ2LBD9_9BACL</name>
<reference evidence="2" key="1">
    <citation type="journal article" date="2019" name="Int. J. Syst. Evol. Microbiol.">
        <title>The Global Catalogue of Microorganisms (GCM) 10K type strain sequencing project: providing services to taxonomists for standard genome sequencing and annotation.</title>
        <authorList>
            <consortium name="The Broad Institute Genomics Platform"/>
            <consortium name="The Broad Institute Genome Sequencing Center for Infectious Disease"/>
            <person name="Wu L."/>
            <person name="Ma J."/>
        </authorList>
    </citation>
    <scope>NUCLEOTIDE SEQUENCE [LARGE SCALE GENOMIC DNA]</scope>
    <source>
        <strain evidence="2">CGMCC 1.6964</strain>
    </source>
</reference>
<organism evidence="1 2">
    <name type="scientific">Saccharibacillus kuerlensis</name>
    <dbReference type="NCBI Taxonomy" id="459527"/>
    <lineage>
        <taxon>Bacteria</taxon>
        <taxon>Bacillati</taxon>
        <taxon>Bacillota</taxon>
        <taxon>Bacilli</taxon>
        <taxon>Bacillales</taxon>
        <taxon>Paenibacillaceae</taxon>
        <taxon>Saccharibacillus</taxon>
    </lineage>
</organism>
<dbReference type="EMBL" id="BMLN01000019">
    <property type="protein sequence ID" value="GGO09359.1"/>
    <property type="molecule type" value="Genomic_DNA"/>
</dbReference>
<gene>
    <name evidence="1" type="ORF">GCM10010969_39730</name>
</gene>
<proteinExistence type="predicted"/>
<evidence type="ECO:0000313" key="2">
    <source>
        <dbReference type="Proteomes" id="UP000606653"/>
    </source>
</evidence>